<feature type="domain" description="Baseplate J-like central" evidence="2">
    <location>
        <begin position="193"/>
        <end position="262"/>
    </location>
</feature>
<dbReference type="InterPro" id="IPR006949">
    <property type="entry name" value="Barrel_Baseplate_J-like"/>
</dbReference>
<accession>A0A2N0V0G9</accession>
<gene>
    <name evidence="3" type="ORF">RBATCC27255_00061</name>
</gene>
<dbReference type="PANTHER" id="PTHR37829:SF3">
    <property type="entry name" value="PROTEIN JAYE-RELATED"/>
    <property type="match status" value="1"/>
</dbReference>
<dbReference type="InterPro" id="IPR052399">
    <property type="entry name" value="Phage_Baseplate_Assmbl_Protein"/>
</dbReference>
<evidence type="ECO:0000313" key="3">
    <source>
        <dbReference type="EMBL" id="PKD32747.1"/>
    </source>
</evidence>
<evidence type="ECO:0000313" key="4">
    <source>
        <dbReference type="Proteomes" id="UP000233425"/>
    </source>
</evidence>
<reference evidence="3" key="1">
    <citation type="journal article" date="2018" name="Environ. Microbiol.">
        <title>Sporulation capability and amylosome conservation among diverse human colonic and rumen isolates of the keystone starch-degrader Ruminococcus bromii.</title>
        <authorList>
            <person name="Mukhopadhya I."/>
            <person name="Morais S."/>
            <person name="Laverde-Gomez J."/>
            <person name="Sheridan P.O."/>
            <person name="Walker A.W."/>
            <person name="Kelly W."/>
            <person name="Klieve A.V."/>
            <person name="Ouwerkerk D."/>
            <person name="Duncan S.H."/>
            <person name="Louis P."/>
            <person name="Koropatkin N."/>
            <person name="Cockburn D."/>
            <person name="Kibler R."/>
            <person name="Cooper P.J."/>
            <person name="Sandoval C."/>
            <person name="Crost E."/>
            <person name="Juge N."/>
            <person name="Bayer E.A."/>
            <person name="Flint H.J."/>
        </authorList>
    </citation>
    <scope>NUCLEOTIDE SEQUENCE [LARGE SCALE GENOMIC DNA]</scope>
    <source>
        <strain evidence="3">ATCC 27255</strain>
    </source>
</reference>
<dbReference type="Proteomes" id="UP000233425">
    <property type="component" value="Unassembled WGS sequence"/>
</dbReference>
<dbReference type="EMBL" id="NNSR01000013">
    <property type="protein sequence ID" value="PKD32747.1"/>
    <property type="molecule type" value="Genomic_DNA"/>
</dbReference>
<organism evidence="3 4">
    <name type="scientific">Ruminococcus bromii</name>
    <dbReference type="NCBI Taxonomy" id="40518"/>
    <lineage>
        <taxon>Bacteria</taxon>
        <taxon>Bacillati</taxon>
        <taxon>Bacillota</taxon>
        <taxon>Clostridia</taxon>
        <taxon>Eubacteriales</taxon>
        <taxon>Oscillospiraceae</taxon>
        <taxon>Ruminococcus</taxon>
    </lineage>
</organism>
<keyword evidence="4" id="KW-1185">Reference proteome</keyword>
<evidence type="ECO:0000259" key="1">
    <source>
        <dbReference type="Pfam" id="PF04865"/>
    </source>
</evidence>
<name>A0A2N0V0G9_9FIRM</name>
<dbReference type="Pfam" id="PF26078">
    <property type="entry name" value="Baseplate_J_M"/>
    <property type="match status" value="1"/>
</dbReference>
<dbReference type="AlphaFoldDB" id="A0A2N0V0G9"/>
<evidence type="ECO:0000259" key="2">
    <source>
        <dbReference type="Pfam" id="PF26078"/>
    </source>
</evidence>
<feature type="domain" description="Baseplate protein J-like barrel" evidence="1">
    <location>
        <begin position="94"/>
        <end position="172"/>
    </location>
</feature>
<dbReference type="RefSeq" id="WP_101028245.1">
    <property type="nucleotide sequence ID" value="NZ_CABMMZ010000013.1"/>
</dbReference>
<dbReference type="Pfam" id="PF04865">
    <property type="entry name" value="Baseplate_J"/>
    <property type="match status" value="1"/>
</dbReference>
<dbReference type="PANTHER" id="PTHR37829">
    <property type="entry name" value="PHAGE-LIKE ELEMENT PBSX PROTEIN XKDT"/>
    <property type="match status" value="1"/>
</dbReference>
<comment type="caution">
    <text evidence="3">The sequence shown here is derived from an EMBL/GenBank/DDBJ whole genome shotgun (WGS) entry which is preliminary data.</text>
</comment>
<protein>
    <submittedName>
        <fullName evidence="3">Baseplate assembly protein</fullName>
    </submittedName>
</protein>
<dbReference type="InterPro" id="IPR058531">
    <property type="entry name" value="Baseplate_J_M"/>
</dbReference>
<proteinExistence type="predicted"/>
<sequence length="352" mass="38048">MDTYDEIYGRMKNVYEQETGDSFNEKSDIAIRLKVLAGEIFKVQTNLEWWKRQMFAVSASGECLDKLASQRGIERKKAMKSTGEITFYISQPCSHDIIIPKGCVVATADPVPVRYVTTEDEEISAGNTLVSVYAEAEQAGSNGNIGLGCAVVPVSVPTEIETVTNREKFTGGCDAETDDELRKRIRDTYVNTSNGTNAAYYEQLAFSVDGVAKACAVGKVRGFGTVNIYVTGSDAAVSTDVVAKVQEIVAKQRELNVDVLVVNAQRTACNMSVTVYAEDGYSSSEVKALLSKAFADYVNSIPIGGTFHLAELGAKLVATGCINNYTWNTDMQDVTAAKSQCFTVGTVTIGVK</sequence>